<dbReference type="InterPro" id="IPR047057">
    <property type="entry name" value="MerR_fam"/>
</dbReference>
<evidence type="ECO:0000256" key="4">
    <source>
        <dbReference type="ARBA" id="ARBA00023163"/>
    </source>
</evidence>
<protein>
    <submittedName>
        <fullName evidence="6">HTH-type transcriptional activator TipA</fullName>
    </submittedName>
</protein>
<keyword evidence="3" id="KW-0010">Activator</keyword>
<keyword evidence="4" id="KW-0804">Transcription</keyword>
<accession>A0A136LWN4</accession>
<dbReference type="InterPro" id="IPR012925">
    <property type="entry name" value="TipAS_dom"/>
</dbReference>
<dbReference type="STRING" id="1617426.TR69_WS6001001365"/>
<dbReference type="PANTHER" id="PTHR30204:SF90">
    <property type="entry name" value="HTH-TYPE TRANSCRIPTIONAL ACTIVATOR MTA"/>
    <property type="match status" value="1"/>
</dbReference>
<evidence type="ECO:0000256" key="3">
    <source>
        <dbReference type="ARBA" id="ARBA00023159"/>
    </source>
</evidence>
<dbReference type="GO" id="GO:0003700">
    <property type="term" value="F:DNA-binding transcription factor activity"/>
    <property type="evidence" value="ECO:0007669"/>
    <property type="project" value="InterPro"/>
</dbReference>
<sequence>MQDRNVYTIQQLSAFSGLTVRTLRHYDDLGLLPARERNSSGHRLYSRSDLLRLQQIMFYRELDVPLSEIAEIVDDPDFSLTEALERHRKRIGAEISRLQKLIATIDTTLHTVNQETMSDRTNEELLYDGFSKEQIEEINAEVDLTYDPAIVAESRKRAKVMTKKEIEAFKIESSDILNGLIAAFRRGAAADSEETLKWIGRHVDTINRFYTPTPEIISGLGDLYVQDPRFTEYYDKHVDGLAAYVRKGMKAYAESMRT</sequence>
<dbReference type="Pfam" id="PF13411">
    <property type="entry name" value="MerR_1"/>
    <property type="match status" value="1"/>
</dbReference>
<dbReference type="GO" id="GO:0003677">
    <property type="term" value="F:DNA binding"/>
    <property type="evidence" value="ECO:0007669"/>
    <property type="project" value="UniProtKB-KW"/>
</dbReference>
<dbReference type="SMART" id="SM00422">
    <property type="entry name" value="HTH_MERR"/>
    <property type="match status" value="1"/>
</dbReference>
<dbReference type="AlphaFoldDB" id="A0A136LWN4"/>
<dbReference type="CDD" id="cd01106">
    <property type="entry name" value="HTH_TipAL-Mta"/>
    <property type="match status" value="1"/>
</dbReference>
<name>A0A136LWN4_9BACT</name>
<dbReference type="SUPFAM" id="SSF46955">
    <property type="entry name" value="Putative DNA-binding domain"/>
    <property type="match status" value="1"/>
</dbReference>
<dbReference type="InterPro" id="IPR009061">
    <property type="entry name" value="DNA-bd_dom_put_sf"/>
</dbReference>
<evidence type="ECO:0000256" key="1">
    <source>
        <dbReference type="ARBA" id="ARBA00023015"/>
    </source>
</evidence>
<proteinExistence type="predicted"/>
<dbReference type="Gene3D" id="1.10.490.50">
    <property type="entry name" value="Antibiotic binding domain of TipA-like multidrug resistance regulators"/>
    <property type="match status" value="1"/>
</dbReference>
<evidence type="ECO:0000313" key="6">
    <source>
        <dbReference type="EMBL" id="KXK26071.1"/>
    </source>
</evidence>
<keyword evidence="2" id="KW-0238">DNA-binding</keyword>
<evidence type="ECO:0000259" key="5">
    <source>
        <dbReference type="PROSITE" id="PS50937"/>
    </source>
</evidence>
<keyword evidence="1" id="KW-0805">Transcription regulation</keyword>
<evidence type="ECO:0000313" key="7">
    <source>
        <dbReference type="Proteomes" id="UP000070457"/>
    </source>
</evidence>
<dbReference type="Gene3D" id="1.10.1660.10">
    <property type="match status" value="1"/>
</dbReference>
<dbReference type="SUPFAM" id="SSF89082">
    <property type="entry name" value="Antibiotic binding domain of TipA-like multidrug resistance regulators"/>
    <property type="match status" value="1"/>
</dbReference>
<feature type="domain" description="HTH merR-type" evidence="5">
    <location>
        <begin position="6"/>
        <end position="75"/>
    </location>
</feature>
<gene>
    <name evidence="6" type="primary">tipA</name>
    <name evidence="6" type="ORF">TR69_WS6001001365</name>
</gene>
<dbReference type="PANTHER" id="PTHR30204">
    <property type="entry name" value="REDOX-CYCLING DRUG-SENSING TRANSCRIPTIONAL ACTIVATOR SOXR"/>
    <property type="match status" value="1"/>
</dbReference>
<reference evidence="6 7" key="1">
    <citation type="submission" date="2015-02" db="EMBL/GenBank/DDBJ databases">
        <title>Improved understanding of the partial-nitritation anammox process through 23 genomes representing the majority of the microbial community.</title>
        <authorList>
            <person name="Speth D.R."/>
            <person name="In T Zandt M."/>
            <person name="Guerrero Cruz S."/>
            <person name="Jetten M.S."/>
            <person name="Dutilh B.E."/>
        </authorList>
    </citation>
    <scope>NUCLEOTIDE SEQUENCE [LARGE SCALE GENOMIC DNA]</scope>
    <source>
        <strain evidence="6">OLB20</strain>
    </source>
</reference>
<dbReference type="InterPro" id="IPR000551">
    <property type="entry name" value="MerR-type_HTH_dom"/>
</dbReference>
<dbReference type="EMBL" id="JYNZ01000005">
    <property type="protein sequence ID" value="KXK26071.1"/>
    <property type="molecule type" value="Genomic_DNA"/>
</dbReference>
<dbReference type="Pfam" id="PF07739">
    <property type="entry name" value="TipAS"/>
    <property type="match status" value="1"/>
</dbReference>
<dbReference type="InterPro" id="IPR036244">
    <property type="entry name" value="TipA-like_antibiotic-bd"/>
</dbReference>
<dbReference type="PROSITE" id="PS50937">
    <property type="entry name" value="HTH_MERR_2"/>
    <property type="match status" value="1"/>
</dbReference>
<comment type="caution">
    <text evidence="6">The sequence shown here is derived from an EMBL/GenBank/DDBJ whole genome shotgun (WGS) entry which is preliminary data.</text>
</comment>
<organism evidence="6 7">
    <name type="scientific">candidate division WS6 bacterium OLB20</name>
    <dbReference type="NCBI Taxonomy" id="1617426"/>
    <lineage>
        <taxon>Bacteria</taxon>
        <taxon>Candidatus Dojkabacteria</taxon>
    </lineage>
</organism>
<evidence type="ECO:0000256" key="2">
    <source>
        <dbReference type="ARBA" id="ARBA00023125"/>
    </source>
</evidence>
<dbReference type="Proteomes" id="UP000070457">
    <property type="component" value="Unassembled WGS sequence"/>
</dbReference>